<dbReference type="Proteomes" id="UP000184510">
    <property type="component" value="Unassembled WGS sequence"/>
</dbReference>
<organism evidence="2 3">
    <name type="scientific">Rubritalea squalenifaciens DSM 18772</name>
    <dbReference type="NCBI Taxonomy" id="1123071"/>
    <lineage>
        <taxon>Bacteria</taxon>
        <taxon>Pseudomonadati</taxon>
        <taxon>Verrucomicrobiota</taxon>
        <taxon>Verrucomicrobiia</taxon>
        <taxon>Verrucomicrobiales</taxon>
        <taxon>Rubritaleaceae</taxon>
        <taxon>Rubritalea</taxon>
    </lineage>
</organism>
<dbReference type="EMBL" id="FQYR01000002">
    <property type="protein sequence ID" value="SHI71482.1"/>
    <property type="molecule type" value="Genomic_DNA"/>
</dbReference>
<dbReference type="InterPro" id="IPR011047">
    <property type="entry name" value="Quinoprotein_ADH-like_sf"/>
</dbReference>
<protein>
    <submittedName>
        <fullName evidence="2">WD40 repeat</fullName>
    </submittedName>
</protein>
<gene>
    <name evidence="2" type="ORF">SAMN02745181_0715</name>
</gene>
<feature type="transmembrane region" description="Helical" evidence="1">
    <location>
        <begin position="520"/>
        <end position="538"/>
    </location>
</feature>
<evidence type="ECO:0000313" key="2">
    <source>
        <dbReference type="EMBL" id="SHI71482.1"/>
    </source>
</evidence>
<feature type="transmembrane region" description="Helical" evidence="1">
    <location>
        <begin position="479"/>
        <end position="500"/>
    </location>
</feature>
<dbReference type="Gene3D" id="2.130.10.10">
    <property type="entry name" value="YVTN repeat-like/Quinoprotein amine dehydrogenase"/>
    <property type="match status" value="1"/>
</dbReference>
<feature type="transmembrane region" description="Helical" evidence="1">
    <location>
        <begin position="447"/>
        <end position="467"/>
    </location>
</feature>
<keyword evidence="1" id="KW-1133">Transmembrane helix</keyword>
<dbReference type="InParanoid" id="A0A1M6DE40"/>
<dbReference type="RefSeq" id="WP_143158101.1">
    <property type="nucleotide sequence ID" value="NZ_FQYR01000002.1"/>
</dbReference>
<proteinExistence type="predicted"/>
<keyword evidence="3" id="KW-1185">Reference proteome</keyword>
<name>A0A1M6DE40_9BACT</name>
<dbReference type="InterPro" id="IPR015943">
    <property type="entry name" value="WD40/YVTN_repeat-like_dom_sf"/>
</dbReference>
<evidence type="ECO:0000256" key="1">
    <source>
        <dbReference type="SAM" id="Phobius"/>
    </source>
</evidence>
<dbReference type="STRING" id="1123071.SAMN02745181_0715"/>
<feature type="transmembrane region" description="Helical" evidence="1">
    <location>
        <begin position="591"/>
        <end position="613"/>
    </location>
</feature>
<sequence length="646" mass="73461">MAVWLLVGALLYSINVKLMSTHWSVWKQVMVLDEELENSDAEWKGAVNQWVDIHESGVLMARTHNDGTIELWDLMDGSQLWRRGAAQVTSPASFADTRARYVGFQGDVLHVLSSDRLTSYNLEGAVIREVPVKVGARARKAAGVSMLVADAEHDSSVVIDLRTYKMWKIPGVMQMEDGQPRMDISPDEGLVMLGDRGQVRVFSLVSGGIVYEWTGDPLKMVDTSIDTDLKQVINQMDQASIKLEKQIAENTQMRNSMPTEARMTQDGKTLILLFSNHLDENNPSKRKTRIQALDMAENQVIWETEREGKCDEVHFLGTPDTFYLRQMLDGEQVLVSYEVDTGTVMNELPFSIIKERPIGRKPVRGLSQEHFYLDPSGERVVFTGSEPWISKVDENPSLFPLFISKADVPLVRFSSDGDLVATYSASGVVRVFYVYGREALGYFKHPLGWLLYFSWVIWGLVGVLIIWKWAKDEHGLKMPAWLGLFLGLQCLRMSYHFTNIAAVHARSIVEVPWEGSRQDLFGLFLLIVCMLYFVNFWLIRGANWSRLTSITVLSIKCCSLLISGLIILGVFESHWDIWQHEWWGTPVMYDSAAYISYISITWVGAFSCLVLLLSKDSAQWCKRWEEKQRAQTMKELTQTRVVPSVE</sequence>
<reference evidence="2 3" key="1">
    <citation type="submission" date="2016-11" db="EMBL/GenBank/DDBJ databases">
        <authorList>
            <person name="Jaros S."/>
            <person name="Januszkiewicz K."/>
            <person name="Wedrychowicz H."/>
        </authorList>
    </citation>
    <scope>NUCLEOTIDE SEQUENCE [LARGE SCALE GENOMIC DNA]</scope>
    <source>
        <strain evidence="2 3">DSM 18772</strain>
    </source>
</reference>
<evidence type="ECO:0000313" key="3">
    <source>
        <dbReference type="Proteomes" id="UP000184510"/>
    </source>
</evidence>
<keyword evidence="1" id="KW-0472">Membrane</keyword>
<keyword evidence="1" id="KW-0812">Transmembrane</keyword>
<dbReference type="SUPFAM" id="SSF50998">
    <property type="entry name" value="Quinoprotein alcohol dehydrogenase-like"/>
    <property type="match status" value="1"/>
</dbReference>
<accession>A0A1M6DE40</accession>
<dbReference type="AlphaFoldDB" id="A0A1M6DE40"/>
<feature type="transmembrane region" description="Helical" evidence="1">
    <location>
        <begin position="550"/>
        <end position="571"/>
    </location>
</feature>